<organism evidence="1 2">
    <name type="scientific">Araneus ventricosus</name>
    <name type="common">Orbweaver spider</name>
    <name type="synonym">Epeira ventricosa</name>
    <dbReference type="NCBI Taxonomy" id="182803"/>
    <lineage>
        <taxon>Eukaryota</taxon>
        <taxon>Metazoa</taxon>
        <taxon>Ecdysozoa</taxon>
        <taxon>Arthropoda</taxon>
        <taxon>Chelicerata</taxon>
        <taxon>Arachnida</taxon>
        <taxon>Araneae</taxon>
        <taxon>Araneomorphae</taxon>
        <taxon>Entelegynae</taxon>
        <taxon>Araneoidea</taxon>
        <taxon>Araneidae</taxon>
        <taxon>Araneus</taxon>
    </lineage>
</organism>
<evidence type="ECO:0000313" key="2">
    <source>
        <dbReference type="Proteomes" id="UP000499080"/>
    </source>
</evidence>
<sequence>MLIRTLALIPVHVVKNIIQITPNSTGTLQITPNSTGTLQITPNSTGSLQITPNSTGSLQITPNSLFFREVPNPIGSSANTKEFAVHFGTCSSFPANL</sequence>
<accession>A0A4Y2FCW4</accession>
<feature type="non-terminal residue" evidence="1">
    <location>
        <position position="97"/>
    </location>
</feature>
<gene>
    <name evidence="1" type="ORF">AVEN_44685_1</name>
</gene>
<dbReference type="Proteomes" id="UP000499080">
    <property type="component" value="Unassembled WGS sequence"/>
</dbReference>
<dbReference type="AlphaFoldDB" id="A0A4Y2FCW4"/>
<reference evidence="1 2" key="1">
    <citation type="journal article" date="2019" name="Sci. Rep.">
        <title>Orb-weaving spider Araneus ventricosus genome elucidates the spidroin gene catalogue.</title>
        <authorList>
            <person name="Kono N."/>
            <person name="Nakamura H."/>
            <person name="Ohtoshi R."/>
            <person name="Moran D.A.P."/>
            <person name="Shinohara A."/>
            <person name="Yoshida Y."/>
            <person name="Fujiwara M."/>
            <person name="Mori M."/>
            <person name="Tomita M."/>
            <person name="Arakawa K."/>
        </authorList>
    </citation>
    <scope>NUCLEOTIDE SEQUENCE [LARGE SCALE GENOMIC DNA]</scope>
</reference>
<keyword evidence="2" id="KW-1185">Reference proteome</keyword>
<protein>
    <submittedName>
        <fullName evidence="1">Uncharacterized protein</fullName>
    </submittedName>
</protein>
<dbReference type="OrthoDB" id="2136082at2759"/>
<proteinExistence type="predicted"/>
<name>A0A4Y2FCW4_ARAVE</name>
<evidence type="ECO:0000313" key="1">
    <source>
        <dbReference type="EMBL" id="GBM37394.1"/>
    </source>
</evidence>
<comment type="caution">
    <text evidence="1">The sequence shown here is derived from an EMBL/GenBank/DDBJ whole genome shotgun (WGS) entry which is preliminary data.</text>
</comment>
<dbReference type="EMBL" id="BGPR01249499">
    <property type="protein sequence ID" value="GBM37394.1"/>
    <property type="molecule type" value="Genomic_DNA"/>
</dbReference>